<dbReference type="EMBL" id="BROQ01000034">
    <property type="protein sequence ID" value="GKZ20993.1"/>
    <property type="molecule type" value="Genomic_DNA"/>
</dbReference>
<gene>
    <name evidence="2" type="ORF">AbraCBS73388_006631</name>
</gene>
<evidence type="ECO:0000313" key="3">
    <source>
        <dbReference type="Proteomes" id="UP001143548"/>
    </source>
</evidence>
<organism evidence="2 3">
    <name type="scientific">Aspergillus brasiliensis</name>
    <dbReference type="NCBI Taxonomy" id="319629"/>
    <lineage>
        <taxon>Eukaryota</taxon>
        <taxon>Fungi</taxon>
        <taxon>Dikarya</taxon>
        <taxon>Ascomycota</taxon>
        <taxon>Pezizomycotina</taxon>
        <taxon>Eurotiomycetes</taxon>
        <taxon>Eurotiomycetidae</taxon>
        <taxon>Eurotiales</taxon>
        <taxon>Aspergillaceae</taxon>
        <taxon>Aspergillus</taxon>
        <taxon>Aspergillus subgen. Circumdati</taxon>
    </lineage>
</organism>
<feature type="region of interest" description="Disordered" evidence="1">
    <location>
        <begin position="258"/>
        <end position="293"/>
    </location>
</feature>
<comment type="caution">
    <text evidence="2">The sequence shown here is derived from an EMBL/GenBank/DDBJ whole genome shotgun (WGS) entry which is preliminary data.</text>
</comment>
<sequence length="412" mass="47421">MPHATHHPPPPGEDEAMPFRKEERKKKPIQNKKLPKSTPQKSLNLSLRVQKQNASLQEALSCTTCAITHIPKKIFHQDRIKGIYNASRDPPFLIPGLTTTTEDREIPPDEIPSDQTDVKEEEGRPTANYTHLLTPTQKQAYNTQIQIYLSHDPTDDYPFAKYRVDYHIHVHYLLRRSMLGLCRDLPDVYEMKDWKKRLHDIDNGLSPVVAATSIDITQPQLAPSQNHYSLRSRNNNAQYDRADDLNRKRYNRHQTYQQLQLQPQPQPQPQPQQKQYTPRSSRSSLSSSLSSARGDWVGDSNLQMLYQLDLWRKGAKTRQKRLEDCRIRWAAILEERRRQRAKLLRSQRNVHGVTSNSSMRVKGVGGGVSAVKVRLYCSTQTAAGVGGEYTTGRRFLREVELEEMPAFGDIVR</sequence>
<dbReference type="Proteomes" id="UP001143548">
    <property type="component" value="Unassembled WGS sequence"/>
</dbReference>
<evidence type="ECO:0000313" key="2">
    <source>
        <dbReference type="EMBL" id="GKZ20993.1"/>
    </source>
</evidence>
<feature type="compositionally biased region" description="Polar residues" evidence="1">
    <location>
        <begin position="220"/>
        <end position="238"/>
    </location>
</feature>
<proteinExistence type="predicted"/>
<feature type="region of interest" description="Disordered" evidence="1">
    <location>
        <begin position="220"/>
        <end position="243"/>
    </location>
</feature>
<evidence type="ECO:0000256" key="1">
    <source>
        <dbReference type="SAM" id="MobiDB-lite"/>
    </source>
</evidence>
<feature type="compositionally biased region" description="Low complexity" evidence="1">
    <location>
        <begin position="271"/>
        <end position="291"/>
    </location>
</feature>
<dbReference type="AlphaFoldDB" id="A0A9W5YR29"/>
<feature type="region of interest" description="Disordered" evidence="1">
    <location>
        <begin position="1"/>
        <end position="44"/>
    </location>
</feature>
<name>A0A9W5YR29_9EURO</name>
<feature type="region of interest" description="Disordered" evidence="1">
    <location>
        <begin position="98"/>
        <end position="121"/>
    </location>
</feature>
<protein>
    <submittedName>
        <fullName evidence="2">Uncharacterized protein</fullName>
    </submittedName>
</protein>
<feature type="compositionally biased region" description="Basic residues" evidence="1">
    <location>
        <begin position="23"/>
        <end position="35"/>
    </location>
</feature>
<reference evidence="2" key="1">
    <citation type="submission" date="2022-07" db="EMBL/GenBank/DDBJ databases">
        <title>Taxonomy of Aspergillus series Nigri: significant species reduction supported by multi-species coalescent approaches.</title>
        <authorList>
            <person name="Bian C."/>
            <person name="Kusuya Y."/>
            <person name="Sklenar F."/>
            <person name="D'hooge E."/>
            <person name="Yaguchi T."/>
            <person name="Takahashi H."/>
            <person name="Hubka V."/>
        </authorList>
    </citation>
    <scope>NUCLEOTIDE SEQUENCE</scope>
    <source>
        <strain evidence="2">CBS 733.88</strain>
    </source>
</reference>
<accession>A0A9W5YR29</accession>